<comment type="caution">
    <text evidence="2">The sequence shown here is derived from an EMBL/GenBank/DDBJ whole genome shotgun (WGS) entry which is preliminary data.</text>
</comment>
<dbReference type="SUPFAM" id="SSF47413">
    <property type="entry name" value="lambda repressor-like DNA-binding domains"/>
    <property type="match status" value="1"/>
</dbReference>
<reference evidence="2" key="1">
    <citation type="submission" date="2020-08" db="EMBL/GenBank/DDBJ databases">
        <authorList>
            <person name="Hu Y."/>
            <person name="Nguyen S.V."/>
            <person name="Li F."/>
            <person name="Fanning S."/>
        </authorList>
    </citation>
    <scope>NUCLEOTIDE SEQUENCE</scope>
    <source>
        <strain evidence="2">SYSU D8009</strain>
    </source>
</reference>
<dbReference type="CDD" id="cd00093">
    <property type="entry name" value="HTH_XRE"/>
    <property type="match status" value="1"/>
</dbReference>
<dbReference type="AlphaFoldDB" id="A0A9X0UEE0"/>
<organism evidence="2 3">
    <name type="scientific">Siccirubricoccus deserti</name>
    <dbReference type="NCBI Taxonomy" id="2013562"/>
    <lineage>
        <taxon>Bacteria</taxon>
        <taxon>Pseudomonadati</taxon>
        <taxon>Pseudomonadota</taxon>
        <taxon>Alphaproteobacteria</taxon>
        <taxon>Acetobacterales</taxon>
        <taxon>Roseomonadaceae</taxon>
        <taxon>Siccirubricoccus</taxon>
    </lineage>
</organism>
<keyword evidence="3" id="KW-1185">Reference proteome</keyword>
<evidence type="ECO:0000313" key="3">
    <source>
        <dbReference type="Proteomes" id="UP000600101"/>
    </source>
</evidence>
<dbReference type="GO" id="GO:0003677">
    <property type="term" value="F:DNA binding"/>
    <property type="evidence" value="ECO:0007669"/>
    <property type="project" value="InterPro"/>
</dbReference>
<dbReference type="InterPro" id="IPR001387">
    <property type="entry name" value="Cro/C1-type_HTH"/>
</dbReference>
<accession>A0A9X0UEE0</accession>
<name>A0A9X0UEE0_9PROT</name>
<evidence type="ECO:0000259" key="1">
    <source>
        <dbReference type="PROSITE" id="PS50943"/>
    </source>
</evidence>
<evidence type="ECO:0000313" key="2">
    <source>
        <dbReference type="EMBL" id="MBC4016706.1"/>
    </source>
</evidence>
<dbReference type="Proteomes" id="UP000600101">
    <property type="component" value="Unassembled WGS sequence"/>
</dbReference>
<dbReference type="EMBL" id="JACOMF010000018">
    <property type="protein sequence ID" value="MBC4016706.1"/>
    <property type="molecule type" value="Genomic_DNA"/>
</dbReference>
<sequence length="91" mass="10360">MSLGVLGPQLRRLRGVRGLTLDALAAAVGLDKGFLSRLERGRRRPPSPPCCGFRWRSAYRWRSCWAKRCRRMRCASPAPRAGRARRPASRR</sequence>
<proteinExistence type="predicted"/>
<protein>
    <submittedName>
        <fullName evidence="2">Helix-turn-helix transcriptional regulator</fullName>
    </submittedName>
</protein>
<dbReference type="InterPro" id="IPR010982">
    <property type="entry name" value="Lambda_DNA-bd_dom_sf"/>
</dbReference>
<dbReference type="Pfam" id="PF13560">
    <property type="entry name" value="HTH_31"/>
    <property type="match status" value="1"/>
</dbReference>
<dbReference type="PROSITE" id="PS50943">
    <property type="entry name" value="HTH_CROC1"/>
    <property type="match status" value="1"/>
</dbReference>
<gene>
    <name evidence="2" type="ORF">H7965_15390</name>
</gene>
<dbReference type="Gene3D" id="1.10.260.40">
    <property type="entry name" value="lambda repressor-like DNA-binding domains"/>
    <property type="match status" value="1"/>
</dbReference>
<feature type="domain" description="HTH cro/C1-type" evidence="1">
    <location>
        <begin position="10"/>
        <end position="45"/>
    </location>
</feature>